<dbReference type="EMBL" id="PGLV01000001">
    <property type="protein sequence ID" value="POZ58250.1"/>
    <property type="molecule type" value="Genomic_DNA"/>
</dbReference>
<gene>
    <name evidence="1" type="ORF">LYSIN_03034</name>
</gene>
<keyword evidence="2" id="KW-1185">Reference proteome</keyword>
<accession>A0A2S5D591</accession>
<sequence length="80" mass="9643">MQLKWKRENIIFDSLYEADVWADSIGNEIYARLYDGYDTPDYKIAYSLAFRLAQMNEFRVLTEITIDNGKRYKVWVKYTD</sequence>
<comment type="caution">
    <text evidence="1">The sequence shown here is derived from an EMBL/GenBank/DDBJ whole genome shotgun (WGS) entry which is preliminary data.</text>
</comment>
<organism evidence="1 2">
    <name type="scientific">Lysinibacillus sphaericus</name>
    <name type="common">Bacillus sphaericus</name>
    <dbReference type="NCBI Taxonomy" id="1421"/>
    <lineage>
        <taxon>Bacteria</taxon>
        <taxon>Bacillati</taxon>
        <taxon>Bacillota</taxon>
        <taxon>Bacilli</taxon>
        <taxon>Bacillales</taxon>
        <taxon>Bacillaceae</taxon>
        <taxon>Lysinibacillus</taxon>
    </lineage>
</organism>
<evidence type="ECO:0000313" key="1">
    <source>
        <dbReference type="EMBL" id="POZ58250.1"/>
    </source>
</evidence>
<protein>
    <submittedName>
        <fullName evidence="1">Uncharacterized protein</fullName>
    </submittedName>
</protein>
<proteinExistence type="predicted"/>
<reference evidence="1 2" key="1">
    <citation type="submission" date="2017-11" db="EMBL/GenBank/DDBJ databases">
        <title>Genome sequence of Lysinibacillus sphaericus, a lignin-degrading bacteria isolated from municipal solid waste soil.</title>
        <authorList>
            <person name="Persinoti G.F."/>
            <person name="Paixao D.A."/>
            <person name="Bugg T.D."/>
            <person name="Squina F.M."/>
        </authorList>
    </citation>
    <scope>NUCLEOTIDE SEQUENCE [LARGE SCALE GENOMIC DNA]</scope>
    <source>
        <strain evidence="1 2">A1</strain>
    </source>
</reference>
<dbReference type="Proteomes" id="UP000237319">
    <property type="component" value="Unassembled WGS sequence"/>
</dbReference>
<dbReference type="RefSeq" id="WP_103977497.1">
    <property type="nucleotide sequence ID" value="NZ_PGLV01000001.1"/>
</dbReference>
<dbReference type="AlphaFoldDB" id="A0A2S5D591"/>
<name>A0A2S5D591_LYSSH</name>
<evidence type="ECO:0000313" key="2">
    <source>
        <dbReference type="Proteomes" id="UP000237319"/>
    </source>
</evidence>